<feature type="compositionally biased region" description="Low complexity" evidence="4">
    <location>
        <begin position="221"/>
        <end position="267"/>
    </location>
</feature>
<evidence type="ECO:0000313" key="7">
    <source>
        <dbReference type="Proteomes" id="UP001152320"/>
    </source>
</evidence>
<dbReference type="Gene3D" id="3.30.70.330">
    <property type="match status" value="2"/>
</dbReference>
<dbReference type="InterPro" id="IPR012677">
    <property type="entry name" value="Nucleotide-bd_a/b_plait_sf"/>
</dbReference>
<dbReference type="FunFam" id="3.30.70.330:FF:000159">
    <property type="entry name" value="tRNA selenocysteine 1-associated protein 1"/>
    <property type="match status" value="1"/>
</dbReference>
<dbReference type="PANTHER" id="PTHR37457:SF3">
    <property type="entry name" value="TRNA SELENOCYSTEINE-ASSOCIATED PROTEIN 1"/>
    <property type="match status" value="1"/>
</dbReference>
<evidence type="ECO:0000313" key="6">
    <source>
        <dbReference type="EMBL" id="KAJ8032806.1"/>
    </source>
</evidence>
<dbReference type="AlphaFoldDB" id="A0A9Q1H575"/>
<comment type="similarity">
    <text evidence="1">Belongs to the RRM TRSPAP family.</text>
</comment>
<comment type="caution">
    <text evidence="6">The sequence shown here is derived from an EMBL/GenBank/DDBJ whole genome shotgun (WGS) entry which is preliminary data.</text>
</comment>
<protein>
    <recommendedName>
        <fullName evidence="2">tRNA selenocysteine-associated protein 1</fullName>
    </recommendedName>
</protein>
<dbReference type="InterPro" id="IPR000504">
    <property type="entry name" value="RRM_dom"/>
</dbReference>
<dbReference type="Pfam" id="PF17654">
    <property type="entry name" value="Trnau1ap"/>
    <property type="match status" value="1"/>
</dbReference>
<dbReference type="SUPFAM" id="SSF54928">
    <property type="entry name" value="RNA-binding domain, RBD"/>
    <property type="match status" value="2"/>
</dbReference>
<dbReference type="PROSITE" id="PS50102">
    <property type="entry name" value="RRM"/>
    <property type="match status" value="2"/>
</dbReference>
<feature type="compositionally biased region" description="Polar residues" evidence="4">
    <location>
        <begin position="268"/>
        <end position="284"/>
    </location>
</feature>
<organism evidence="6 7">
    <name type="scientific">Holothuria leucospilota</name>
    <name type="common">Black long sea cucumber</name>
    <name type="synonym">Mertensiothuria leucospilota</name>
    <dbReference type="NCBI Taxonomy" id="206669"/>
    <lineage>
        <taxon>Eukaryota</taxon>
        <taxon>Metazoa</taxon>
        <taxon>Echinodermata</taxon>
        <taxon>Eleutherozoa</taxon>
        <taxon>Echinozoa</taxon>
        <taxon>Holothuroidea</taxon>
        <taxon>Aspidochirotacea</taxon>
        <taxon>Aspidochirotida</taxon>
        <taxon>Holothuriidae</taxon>
        <taxon>Holothuria</taxon>
    </lineage>
</organism>
<dbReference type="GO" id="GO:0003723">
    <property type="term" value="F:RNA binding"/>
    <property type="evidence" value="ECO:0007669"/>
    <property type="project" value="UniProtKB-UniRule"/>
</dbReference>
<dbReference type="OrthoDB" id="446113at2759"/>
<keyword evidence="3" id="KW-0694">RNA-binding</keyword>
<feature type="region of interest" description="Disordered" evidence="4">
    <location>
        <begin position="221"/>
        <end position="297"/>
    </location>
</feature>
<dbReference type="CDD" id="cd12344">
    <property type="entry name" value="RRM1_SECp43_like"/>
    <property type="match status" value="1"/>
</dbReference>
<evidence type="ECO:0000256" key="4">
    <source>
        <dbReference type="SAM" id="MobiDB-lite"/>
    </source>
</evidence>
<dbReference type="InterPro" id="IPR035979">
    <property type="entry name" value="RBD_domain_sf"/>
</dbReference>
<evidence type="ECO:0000259" key="5">
    <source>
        <dbReference type="PROSITE" id="PS50102"/>
    </source>
</evidence>
<dbReference type="Proteomes" id="UP001152320">
    <property type="component" value="Chromosome 11"/>
</dbReference>
<sequence length="343" mass="39892">MDETGTNSSSPTVNKKTLWMGDLEPIMDEAAIASAFERMGEKAEMVKFVRDKRTKVRINSYCFVEFKDSESAERALKRLNGKPLPNFPHVNFKLNLGQYGKEPGRSVYRKNEFSLFIGNLTDEVDESQLLNFFSSRYSTVREAKLCRNPDGTTKNFGFVRFFNEQDSLEALNRMNGVRGLGSKPLYVSQATPKPYFPKEKYNRNEDYHHQDTYGYYYQQYQSSQYPQQQQQQQQYQSPYYGGDTWGGQSYQPYQQYQQPYDYGSQSQEAQSSVGTSQPSQQISAKDSEKDEDEEFEDQGLHLNVTKLNEEFIQNNEEFYASLEKSRWHFIESVTTNLDDICMT</sequence>
<dbReference type="SMART" id="SM00360">
    <property type="entry name" value="RRM"/>
    <property type="match status" value="2"/>
</dbReference>
<dbReference type="EMBL" id="JAIZAY010000011">
    <property type="protein sequence ID" value="KAJ8032806.1"/>
    <property type="molecule type" value="Genomic_DNA"/>
</dbReference>
<feature type="domain" description="RRM" evidence="5">
    <location>
        <begin position="16"/>
        <end position="99"/>
    </location>
</feature>
<evidence type="ECO:0000256" key="3">
    <source>
        <dbReference type="PROSITE-ProRule" id="PRU00176"/>
    </source>
</evidence>
<name>A0A9Q1H575_HOLLE</name>
<accession>A0A9Q1H575</accession>
<evidence type="ECO:0000256" key="2">
    <source>
        <dbReference type="ARBA" id="ARBA00033477"/>
    </source>
</evidence>
<dbReference type="InterPro" id="IPR041085">
    <property type="entry name" value="TSAP1_C"/>
</dbReference>
<evidence type="ECO:0000256" key="1">
    <source>
        <dbReference type="ARBA" id="ARBA00008920"/>
    </source>
</evidence>
<proteinExistence type="inferred from homology"/>
<dbReference type="PANTHER" id="PTHR37457">
    <property type="entry name" value="TRNA SELENOCYSTEINE 1-ASSOCIATED PROTEIN 1-RELATED"/>
    <property type="match status" value="1"/>
</dbReference>
<dbReference type="InterPro" id="IPR040434">
    <property type="entry name" value="TSAP1"/>
</dbReference>
<keyword evidence="7" id="KW-1185">Reference proteome</keyword>
<feature type="domain" description="RRM" evidence="5">
    <location>
        <begin position="113"/>
        <end position="192"/>
    </location>
</feature>
<gene>
    <name evidence="6" type="ORF">HOLleu_22862</name>
</gene>
<dbReference type="Pfam" id="PF00076">
    <property type="entry name" value="RRM_1"/>
    <property type="match status" value="2"/>
</dbReference>
<reference evidence="6" key="1">
    <citation type="submission" date="2021-10" db="EMBL/GenBank/DDBJ databases">
        <title>Tropical sea cucumber genome reveals ecological adaptation and Cuvierian tubules defense mechanism.</title>
        <authorList>
            <person name="Chen T."/>
        </authorList>
    </citation>
    <scope>NUCLEOTIDE SEQUENCE</scope>
    <source>
        <strain evidence="6">Nanhai2018</strain>
        <tissue evidence="6">Muscle</tissue>
    </source>
</reference>